<sequence length="59" mass="6593">MDGGLVMCLVIVGGRVLVVRGHTTLYDSPMPRRREPMNQSVFQLGEEEEKEEEEDGGSE</sequence>
<dbReference type="EMBL" id="VSRR010100590">
    <property type="protein sequence ID" value="MPC94997.1"/>
    <property type="molecule type" value="Genomic_DNA"/>
</dbReference>
<protein>
    <submittedName>
        <fullName evidence="3">Uncharacterized protein</fullName>
    </submittedName>
</protein>
<evidence type="ECO:0000256" key="1">
    <source>
        <dbReference type="SAM" id="MobiDB-lite"/>
    </source>
</evidence>
<feature type="chain" id="PRO_5023138602" evidence="2">
    <location>
        <begin position="22"/>
        <end position="59"/>
    </location>
</feature>
<name>A0A5B7JPF7_PORTR</name>
<evidence type="ECO:0000313" key="3">
    <source>
        <dbReference type="EMBL" id="MPC94997.1"/>
    </source>
</evidence>
<feature type="compositionally biased region" description="Acidic residues" evidence="1">
    <location>
        <begin position="45"/>
        <end position="59"/>
    </location>
</feature>
<evidence type="ECO:0000313" key="4">
    <source>
        <dbReference type="Proteomes" id="UP000324222"/>
    </source>
</evidence>
<proteinExistence type="predicted"/>
<reference evidence="3 4" key="1">
    <citation type="submission" date="2019-05" db="EMBL/GenBank/DDBJ databases">
        <title>Another draft genome of Portunus trituberculatus and its Hox gene families provides insights of decapod evolution.</title>
        <authorList>
            <person name="Jeong J.-H."/>
            <person name="Song I."/>
            <person name="Kim S."/>
            <person name="Choi T."/>
            <person name="Kim D."/>
            <person name="Ryu S."/>
            <person name="Kim W."/>
        </authorList>
    </citation>
    <scope>NUCLEOTIDE SEQUENCE [LARGE SCALE GENOMIC DNA]</scope>
    <source>
        <tissue evidence="3">Muscle</tissue>
    </source>
</reference>
<keyword evidence="2" id="KW-0732">Signal</keyword>
<organism evidence="3 4">
    <name type="scientific">Portunus trituberculatus</name>
    <name type="common">Swimming crab</name>
    <name type="synonym">Neptunus trituberculatus</name>
    <dbReference type="NCBI Taxonomy" id="210409"/>
    <lineage>
        <taxon>Eukaryota</taxon>
        <taxon>Metazoa</taxon>
        <taxon>Ecdysozoa</taxon>
        <taxon>Arthropoda</taxon>
        <taxon>Crustacea</taxon>
        <taxon>Multicrustacea</taxon>
        <taxon>Malacostraca</taxon>
        <taxon>Eumalacostraca</taxon>
        <taxon>Eucarida</taxon>
        <taxon>Decapoda</taxon>
        <taxon>Pleocyemata</taxon>
        <taxon>Brachyura</taxon>
        <taxon>Eubrachyura</taxon>
        <taxon>Portunoidea</taxon>
        <taxon>Portunidae</taxon>
        <taxon>Portuninae</taxon>
        <taxon>Portunus</taxon>
    </lineage>
</organism>
<comment type="caution">
    <text evidence="3">The sequence shown here is derived from an EMBL/GenBank/DDBJ whole genome shotgun (WGS) entry which is preliminary data.</text>
</comment>
<gene>
    <name evidence="3" type="ORF">E2C01_090189</name>
</gene>
<feature type="signal peptide" evidence="2">
    <location>
        <begin position="1"/>
        <end position="21"/>
    </location>
</feature>
<dbReference type="AlphaFoldDB" id="A0A5B7JPF7"/>
<accession>A0A5B7JPF7</accession>
<keyword evidence="4" id="KW-1185">Reference proteome</keyword>
<evidence type="ECO:0000256" key="2">
    <source>
        <dbReference type="SAM" id="SignalP"/>
    </source>
</evidence>
<feature type="region of interest" description="Disordered" evidence="1">
    <location>
        <begin position="29"/>
        <end position="59"/>
    </location>
</feature>
<dbReference type="Proteomes" id="UP000324222">
    <property type="component" value="Unassembled WGS sequence"/>
</dbReference>